<evidence type="ECO:0000259" key="5">
    <source>
        <dbReference type="PROSITE" id="PS51719"/>
    </source>
</evidence>
<dbReference type="SUPFAM" id="SSF52540">
    <property type="entry name" value="P-loop containing nucleoside triphosphate hydrolases"/>
    <property type="match status" value="1"/>
</dbReference>
<name>A0A9W8A977_9FUNG</name>
<accession>A0A9W8A977</accession>
<dbReference type="GO" id="GO:0005938">
    <property type="term" value="C:cell cortex"/>
    <property type="evidence" value="ECO:0007669"/>
    <property type="project" value="UniProtKB-ARBA"/>
</dbReference>
<dbReference type="PANTHER" id="PTHR18884">
    <property type="entry name" value="SEPTIN"/>
    <property type="match status" value="1"/>
</dbReference>
<feature type="region of interest" description="Disordered" evidence="4">
    <location>
        <begin position="379"/>
        <end position="405"/>
    </location>
</feature>
<dbReference type="OrthoDB" id="416553at2759"/>
<evidence type="ECO:0000256" key="1">
    <source>
        <dbReference type="ARBA" id="ARBA00022741"/>
    </source>
</evidence>
<comment type="similarity">
    <text evidence="3">Belongs to the TRAFAC class TrmE-Era-EngA-EngB-Septin-like GTPase superfamily. Septin GTPase family.</text>
</comment>
<sequence length="405" mass="46021">MPLEYALQNSRHRPEVKFWKTEEVSVTLHPDPALGISYLEAATLERIHRRPITLNVMFVGAAGLGKSTLINSFFQSDLVAGCEDTDDLDDVRVTPYPAQLEEDGVNLHLTALDTVGLHRTEDLVLITDYLDTQYHQYMVTEHAPRRPAVLPDTRVHLIFYLLQSGTRGRLTPFDRRNLQALSAKANVVPLLAKADIFTPEERHQAKLQLAQEFERHAIETYRGPADEDPAEVQAFTGREPFAVIASDQFHTVGAGDSPVRGRLYPWGLVEVENPAHCDVAELRRLVMSVSLHDLIETTHDTYYAAFRVSHMRLNGRPESVMPFDADFESKLTTTQSQFVGLMQQREEQLRTAFMARIRDKESELRQYEDKALQRELELEAEDLQRQEAELEARQPESPKPASKPG</sequence>
<keyword evidence="1 3" id="KW-0547">Nucleotide-binding</keyword>
<keyword evidence="7" id="KW-1185">Reference proteome</keyword>
<comment type="caution">
    <text evidence="6">The sequence shown here is derived from an EMBL/GenBank/DDBJ whole genome shotgun (WGS) entry which is preliminary data.</text>
</comment>
<evidence type="ECO:0000313" key="6">
    <source>
        <dbReference type="EMBL" id="KAJ1923615.1"/>
    </source>
</evidence>
<dbReference type="InterPro" id="IPR016491">
    <property type="entry name" value="Septin"/>
</dbReference>
<feature type="compositionally biased region" description="Basic and acidic residues" evidence="4">
    <location>
        <begin position="379"/>
        <end position="396"/>
    </location>
</feature>
<dbReference type="GO" id="GO:0005525">
    <property type="term" value="F:GTP binding"/>
    <property type="evidence" value="ECO:0007669"/>
    <property type="project" value="UniProtKB-KW"/>
</dbReference>
<dbReference type="Pfam" id="PF00735">
    <property type="entry name" value="Septin"/>
    <property type="match status" value="1"/>
</dbReference>
<keyword evidence="2 3" id="KW-0342">GTP-binding</keyword>
<dbReference type="InterPro" id="IPR030379">
    <property type="entry name" value="G_SEPTIN_dom"/>
</dbReference>
<dbReference type="PIRSF" id="PIRSF006698">
    <property type="entry name" value="Septin"/>
    <property type="match status" value="1"/>
</dbReference>
<dbReference type="GO" id="GO:0032156">
    <property type="term" value="C:septin cytoskeleton"/>
    <property type="evidence" value="ECO:0007669"/>
    <property type="project" value="UniProtKB-ARBA"/>
</dbReference>
<gene>
    <name evidence="6" type="ORF">IWQ60_005761</name>
</gene>
<dbReference type="Proteomes" id="UP001150569">
    <property type="component" value="Unassembled WGS sequence"/>
</dbReference>
<dbReference type="PROSITE" id="PS51719">
    <property type="entry name" value="G_SEPTIN"/>
    <property type="match status" value="1"/>
</dbReference>
<evidence type="ECO:0000256" key="2">
    <source>
        <dbReference type="ARBA" id="ARBA00023134"/>
    </source>
</evidence>
<dbReference type="Gene3D" id="3.40.50.300">
    <property type="entry name" value="P-loop containing nucleotide triphosphate hydrolases"/>
    <property type="match status" value="1"/>
</dbReference>
<protein>
    <recommendedName>
        <fullName evidence="5">Septin-type G domain-containing protein</fullName>
    </recommendedName>
</protein>
<reference evidence="6" key="1">
    <citation type="submission" date="2022-07" db="EMBL/GenBank/DDBJ databases">
        <title>Phylogenomic reconstructions and comparative analyses of Kickxellomycotina fungi.</title>
        <authorList>
            <person name="Reynolds N.K."/>
            <person name="Stajich J.E."/>
            <person name="Barry K."/>
            <person name="Grigoriev I.V."/>
            <person name="Crous P."/>
            <person name="Smith M.E."/>
        </authorList>
    </citation>
    <scope>NUCLEOTIDE SEQUENCE</scope>
    <source>
        <strain evidence="6">RSA 861</strain>
    </source>
</reference>
<dbReference type="AlphaFoldDB" id="A0A9W8A977"/>
<feature type="domain" description="Septin-type G" evidence="5">
    <location>
        <begin position="50"/>
        <end position="313"/>
    </location>
</feature>
<dbReference type="InterPro" id="IPR027417">
    <property type="entry name" value="P-loop_NTPase"/>
</dbReference>
<dbReference type="EMBL" id="JANBPT010000322">
    <property type="protein sequence ID" value="KAJ1923615.1"/>
    <property type="molecule type" value="Genomic_DNA"/>
</dbReference>
<evidence type="ECO:0000313" key="7">
    <source>
        <dbReference type="Proteomes" id="UP001150569"/>
    </source>
</evidence>
<evidence type="ECO:0000256" key="4">
    <source>
        <dbReference type="SAM" id="MobiDB-lite"/>
    </source>
</evidence>
<proteinExistence type="inferred from homology"/>
<organism evidence="6 7">
    <name type="scientific">Tieghemiomyces parasiticus</name>
    <dbReference type="NCBI Taxonomy" id="78921"/>
    <lineage>
        <taxon>Eukaryota</taxon>
        <taxon>Fungi</taxon>
        <taxon>Fungi incertae sedis</taxon>
        <taxon>Zoopagomycota</taxon>
        <taxon>Kickxellomycotina</taxon>
        <taxon>Dimargaritomycetes</taxon>
        <taxon>Dimargaritales</taxon>
        <taxon>Dimargaritaceae</taxon>
        <taxon>Tieghemiomyces</taxon>
    </lineage>
</organism>
<evidence type="ECO:0000256" key="3">
    <source>
        <dbReference type="RuleBase" id="RU004560"/>
    </source>
</evidence>